<dbReference type="PANTHER" id="PTHR21501">
    <property type="entry name" value="PROTEIN FAM-161"/>
    <property type="match status" value="1"/>
</dbReference>
<evidence type="ECO:0000256" key="4">
    <source>
        <dbReference type="SAM" id="MobiDB-lite"/>
    </source>
</evidence>
<feature type="region of interest" description="Disordered" evidence="4">
    <location>
        <begin position="1024"/>
        <end position="1078"/>
    </location>
</feature>
<dbReference type="Proteomes" id="UP001295684">
    <property type="component" value="Unassembled WGS sequence"/>
</dbReference>
<feature type="region of interest" description="Disordered" evidence="4">
    <location>
        <begin position="542"/>
        <end position="564"/>
    </location>
</feature>
<dbReference type="Pfam" id="PF10595">
    <property type="entry name" value="FAM161A_B"/>
    <property type="match status" value="1"/>
</dbReference>
<feature type="compositionally biased region" description="Acidic residues" evidence="4">
    <location>
        <begin position="1040"/>
        <end position="1053"/>
    </location>
</feature>
<keyword evidence="2 3" id="KW-0175">Coiled coil</keyword>
<name>A0AAD1XSK8_EUPCR</name>
<organism evidence="5 6">
    <name type="scientific">Euplotes crassus</name>
    <dbReference type="NCBI Taxonomy" id="5936"/>
    <lineage>
        <taxon>Eukaryota</taxon>
        <taxon>Sar</taxon>
        <taxon>Alveolata</taxon>
        <taxon>Ciliophora</taxon>
        <taxon>Intramacronucleata</taxon>
        <taxon>Spirotrichea</taxon>
        <taxon>Hypotrichia</taxon>
        <taxon>Euplotida</taxon>
        <taxon>Euplotidae</taxon>
        <taxon>Moneuplotes</taxon>
    </lineage>
</organism>
<evidence type="ECO:0000313" key="6">
    <source>
        <dbReference type="Proteomes" id="UP001295684"/>
    </source>
</evidence>
<proteinExistence type="inferred from homology"/>
<evidence type="ECO:0000313" key="5">
    <source>
        <dbReference type="EMBL" id="CAI2377545.1"/>
    </source>
</evidence>
<dbReference type="GO" id="GO:0005929">
    <property type="term" value="C:cilium"/>
    <property type="evidence" value="ECO:0007669"/>
    <property type="project" value="TreeGrafter"/>
</dbReference>
<comment type="similarity">
    <text evidence="1">Belongs to the FAM161 family.</text>
</comment>
<sequence>MSRANKKVSTLKGRKKGDKSITGSGVKNPTVVRHQVPPRQNHLSQHNVNRLHAPSYSMASMSSSTLRRGIGSGASLPHQRGYEGHVFTRPDECQAAQNNFVINQYHAREMLQTLTEEVNGLNRDREELRRTTENAQKAYKKTIDYLSPSIKGQEGHCITTEGAMREDPPEKVFLEAISLSKDLVQQTCEIMKTPTKIDFNEDNEHFRDTDKVLHMSPPLSRYNPTTMQQTFELNLDGITLKDLEIMKKQNEARLKAIEDQYFTKDVELTCNIAKLEELTKDEQYIIKSKDNIVNIPLNSLAEINGDMINLDDEEEENEQTKSFSKRLIYELRFEKYLKRKIKDEIVRKEKFKKDQYISPEELEKIQKKLKLENMVKKKLGGKILTPEEEEIQRIQDQARIDCDDEYLIIIKQIFNDCLEDSENLHPNEPDEDNYERKPLDSVDKDIFVSRVLSEEKVKPFLHVLARDPQGASSIDSESFFQVLTRMQNYCQQKYITWDKILPYFTRKGGPISEIDIKKLIPKSDKVKEIDEDERAARNKKINHQVRQKMSQMPKFPKKDGEGKYKITVPKAPQSEKRDQRKGLSIRERKLQEMIKYDDIEDEYELSQKFRAKPIPKSTLEPRFKKIMEANEKRRNDVKQRSIAMTKQNEKPFSFYERDMKKLFQPPVYDPEYDVMNYEPFKANPVPGHAKIQMFQYKTNKENKERDARIKEMAELSLSQSRLPPRMAVYENQRLTEKTQKRSKSLDNPEFTFKPVRSRPVPDFERIHYEFQKELEAKRRSKSVTKGEPFRFSEAKPNKVLRQYMDAQNRPEEKLMTFKMRKTQAEIDSLKPPTKTAQSTLKFDSQVAMRRAELEAKLQKELVQARDDIDREYKTTRMKDRVMKSPAIHNNTQCLREMRERSQRQAKENMEFLEKVYDRKRAEIDVNVANRPLLVEMQSKDFYNQYVQMQEVEKYANLLEEAKFDPNEHLTEHQKILLKKAEAFEQLNAEHAYFPTVNQAFLCQPLQESMQVQQFDQEFAQDDMEDEMENEGYTQQLNEVPEMEEHDEGGDSEIDQMPPQYDEDYEEQYDNPPQPEMMA</sequence>
<accession>A0AAD1XSK8</accession>
<comment type="caution">
    <text evidence="5">The sequence shown here is derived from an EMBL/GenBank/DDBJ whole genome shotgun (WGS) entry which is preliminary data.</text>
</comment>
<dbReference type="PANTHER" id="PTHR21501:SF1">
    <property type="entry name" value="PROTEIN FAM-161"/>
    <property type="match status" value="1"/>
</dbReference>
<gene>
    <name evidence="5" type="ORF">ECRASSUSDP1_LOCUS18933</name>
</gene>
<dbReference type="GO" id="GO:0005856">
    <property type="term" value="C:cytoskeleton"/>
    <property type="evidence" value="ECO:0007669"/>
    <property type="project" value="UniProtKB-ARBA"/>
</dbReference>
<dbReference type="InterPro" id="IPR051655">
    <property type="entry name" value="FAM161"/>
</dbReference>
<protein>
    <submittedName>
        <fullName evidence="5">Uncharacterized protein</fullName>
    </submittedName>
</protein>
<dbReference type="InterPro" id="IPR019579">
    <property type="entry name" value="FAM161A/B"/>
</dbReference>
<evidence type="ECO:0000256" key="1">
    <source>
        <dbReference type="ARBA" id="ARBA00006663"/>
    </source>
</evidence>
<dbReference type="GO" id="GO:0044782">
    <property type="term" value="P:cilium organization"/>
    <property type="evidence" value="ECO:0007669"/>
    <property type="project" value="TreeGrafter"/>
</dbReference>
<feature type="region of interest" description="Disordered" evidence="4">
    <location>
        <begin position="1"/>
        <end position="48"/>
    </location>
</feature>
<dbReference type="AlphaFoldDB" id="A0AAD1XSK8"/>
<dbReference type="EMBL" id="CAMPGE010019195">
    <property type="protein sequence ID" value="CAI2377545.1"/>
    <property type="molecule type" value="Genomic_DNA"/>
</dbReference>
<reference evidence="5" key="1">
    <citation type="submission" date="2023-07" db="EMBL/GenBank/DDBJ databases">
        <authorList>
            <consortium name="AG Swart"/>
            <person name="Singh M."/>
            <person name="Singh A."/>
            <person name="Seah K."/>
            <person name="Emmerich C."/>
        </authorList>
    </citation>
    <scope>NUCLEOTIDE SEQUENCE</scope>
    <source>
        <strain evidence="5">DP1</strain>
    </source>
</reference>
<feature type="coiled-coil region" evidence="3">
    <location>
        <begin position="111"/>
        <end position="141"/>
    </location>
</feature>
<keyword evidence="6" id="KW-1185">Reference proteome</keyword>
<evidence type="ECO:0000256" key="2">
    <source>
        <dbReference type="ARBA" id="ARBA00023054"/>
    </source>
</evidence>
<evidence type="ECO:0000256" key="3">
    <source>
        <dbReference type="SAM" id="Coils"/>
    </source>
</evidence>